<keyword evidence="1" id="KW-0812">Transmembrane</keyword>
<dbReference type="EMBL" id="KK583193">
    <property type="protein sequence ID" value="KDO33377.1"/>
    <property type="molecule type" value="Genomic_DNA"/>
</dbReference>
<name>A0A067D2X2_SAPPC</name>
<dbReference type="OrthoDB" id="10352519at2759"/>
<dbReference type="AlphaFoldDB" id="A0A067D2X2"/>
<reference evidence="2 3" key="1">
    <citation type="journal article" date="2013" name="PLoS Genet.">
        <title>Distinctive expansion of potential virulence genes in the genome of the oomycete fish pathogen Saprolegnia parasitica.</title>
        <authorList>
            <person name="Jiang R.H."/>
            <person name="de Bruijn I."/>
            <person name="Haas B.J."/>
            <person name="Belmonte R."/>
            <person name="Lobach L."/>
            <person name="Christie J."/>
            <person name="van den Ackerveken G."/>
            <person name="Bottin A."/>
            <person name="Bulone V."/>
            <person name="Diaz-Moreno S.M."/>
            <person name="Dumas B."/>
            <person name="Fan L."/>
            <person name="Gaulin E."/>
            <person name="Govers F."/>
            <person name="Grenville-Briggs L.J."/>
            <person name="Horner N.R."/>
            <person name="Levin J.Z."/>
            <person name="Mammella M."/>
            <person name="Meijer H.J."/>
            <person name="Morris P."/>
            <person name="Nusbaum C."/>
            <person name="Oome S."/>
            <person name="Phillips A.J."/>
            <person name="van Rooyen D."/>
            <person name="Rzeszutek E."/>
            <person name="Saraiva M."/>
            <person name="Secombes C.J."/>
            <person name="Seidl M.F."/>
            <person name="Snel B."/>
            <person name="Stassen J.H."/>
            <person name="Sykes S."/>
            <person name="Tripathy S."/>
            <person name="van den Berg H."/>
            <person name="Vega-Arreguin J.C."/>
            <person name="Wawra S."/>
            <person name="Young S.K."/>
            <person name="Zeng Q."/>
            <person name="Dieguez-Uribeondo J."/>
            <person name="Russ C."/>
            <person name="Tyler B.M."/>
            <person name="van West P."/>
        </authorList>
    </citation>
    <scope>NUCLEOTIDE SEQUENCE [LARGE SCALE GENOMIC DNA]</scope>
    <source>
        <strain evidence="2 3">CBS 223.65</strain>
    </source>
</reference>
<dbReference type="VEuPathDB" id="FungiDB:SPRG_02184"/>
<organism evidence="2 3">
    <name type="scientific">Saprolegnia parasitica (strain CBS 223.65)</name>
    <dbReference type="NCBI Taxonomy" id="695850"/>
    <lineage>
        <taxon>Eukaryota</taxon>
        <taxon>Sar</taxon>
        <taxon>Stramenopiles</taxon>
        <taxon>Oomycota</taxon>
        <taxon>Saprolegniomycetes</taxon>
        <taxon>Saprolegniales</taxon>
        <taxon>Saprolegniaceae</taxon>
        <taxon>Saprolegnia</taxon>
    </lineage>
</organism>
<accession>A0A067D2X2</accession>
<dbReference type="GeneID" id="24124747"/>
<keyword evidence="1" id="KW-1133">Transmembrane helix</keyword>
<feature type="transmembrane region" description="Helical" evidence="1">
    <location>
        <begin position="69"/>
        <end position="89"/>
    </location>
</feature>
<gene>
    <name evidence="2" type="ORF">SPRG_02184</name>
</gene>
<evidence type="ECO:0000256" key="1">
    <source>
        <dbReference type="SAM" id="Phobius"/>
    </source>
</evidence>
<protein>
    <submittedName>
        <fullName evidence="2">Uncharacterized protein</fullName>
    </submittedName>
</protein>
<proteinExistence type="predicted"/>
<keyword evidence="1" id="KW-0472">Membrane</keyword>
<dbReference type="Proteomes" id="UP000030745">
    <property type="component" value="Unassembled WGS sequence"/>
</dbReference>
<keyword evidence="3" id="KW-1185">Reference proteome</keyword>
<sequence length="176" mass="19873">MLRGWSTKHAHYDGLVYADATYDVGPTASTDTQSACDAHWQVFNDKELYSRMNVNALDYKVIHRAHDDLLVACSTILFPGSVLVTRYMILYKMRFRDGFHSCCLSFAPDLSEITTCTLMKYAIVHGAVVAQALSRSSAPRHLDATSLVLRMIEQLTKWLGHISPRVDHMTEYMVAL</sequence>
<evidence type="ECO:0000313" key="3">
    <source>
        <dbReference type="Proteomes" id="UP000030745"/>
    </source>
</evidence>
<evidence type="ECO:0000313" key="2">
    <source>
        <dbReference type="EMBL" id="KDO33377.1"/>
    </source>
</evidence>
<dbReference type="RefSeq" id="XP_012196125.1">
    <property type="nucleotide sequence ID" value="XM_012340735.1"/>
</dbReference>
<dbReference type="KEGG" id="spar:SPRG_02184"/>